<feature type="transmembrane region" description="Helical" evidence="8">
    <location>
        <begin position="409"/>
        <end position="427"/>
    </location>
</feature>
<comment type="similarity">
    <text evidence="2">Belongs to the major facilitator superfamily. EmrB family.</text>
</comment>
<feature type="transmembrane region" description="Helical" evidence="8">
    <location>
        <begin position="202"/>
        <end position="221"/>
    </location>
</feature>
<feature type="transmembrane region" description="Helical" evidence="8">
    <location>
        <begin position="271"/>
        <end position="296"/>
    </location>
</feature>
<accession>A0A2W7P0T6</accession>
<gene>
    <name evidence="10" type="ORF">LX81_01703</name>
</gene>
<evidence type="ECO:0000256" key="5">
    <source>
        <dbReference type="ARBA" id="ARBA00022692"/>
    </source>
</evidence>
<dbReference type="PROSITE" id="PS50850">
    <property type="entry name" value="MFS"/>
    <property type="match status" value="1"/>
</dbReference>
<proteinExistence type="inferred from homology"/>
<evidence type="ECO:0000313" key="10">
    <source>
        <dbReference type="EMBL" id="PZX17072.1"/>
    </source>
</evidence>
<feature type="transmembrane region" description="Helical" evidence="8">
    <location>
        <begin position="56"/>
        <end position="76"/>
    </location>
</feature>
<protein>
    <submittedName>
        <fullName evidence="10">DHA2 family multidrug resistance protein</fullName>
    </submittedName>
</protein>
<dbReference type="Gene3D" id="1.20.1250.20">
    <property type="entry name" value="MFS general substrate transporter like domains"/>
    <property type="match status" value="1"/>
</dbReference>
<evidence type="ECO:0000256" key="1">
    <source>
        <dbReference type="ARBA" id="ARBA00004651"/>
    </source>
</evidence>
<dbReference type="SUPFAM" id="SSF103473">
    <property type="entry name" value="MFS general substrate transporter"/>
    <property type="match status" value="1"/>
</dbReference>
<dbReference type="Gene3D" id="1.20.1720.10">
    <property type="entry name" value="Multidrug resistance protein D"/>
    <property type="match status" value="1"/>
</dbReference>
<dbReference type="GO" id="GO:0005886">
    <property type="term" value="C:plasma membrane"/>
    <property type="evidence" value="ECO:0007669"/>
    <property type="project" value="UniProtKB-SubCell"/>
</dbReference>
<evidence type="ECO:0000256" key="7">
    <source>
        <dbReference type="ARBA" id="ARBA00023136"/>
    </source>
</evidence>
<dbReference type="PANTHER" id="PTHR42718:SF9">
    <property type="entry name" value="MAJOR FACILITATOR SUPERFAMILY MULTIDRUG TRANSPORTER MFSC"/>
    <property type="match status" value="1"/>
</dbReference>
<evidence type="ECO:0000259" key="9">
    <source>
        <dbReference type="PROSITE" id="PS50850"/>
    </source>
</evidence>
<dbReference type="OrthoDB" id="9812221at2"/>
<evidence type="ECO:0000256" key="2">
    <source>
        <dbReference type="ARBA" id="ARBA00008537"/>
    </source>
</evidence>
<evidence type="ECO:0000256" key="4">
    <source>
        <dbReference type="ARBA" id="ARBA00022475"/>
    </source>
</evidence>
<feature type="transmembrane region" description="Helical" evidence="8">
    <location>
        <begin position="109"/>
        <end position="131"/>
    </location>
</feature>
<name>A0A2W7P0T6_9RHOB</name>
<dbReference type="InterPro" id="IPR011701">
    <property type="entry name" value="MFS"/>
</dbReference>
<dbReference type="InterPro" id="IPR020846">
    <property type="entry name" value="MFS_dom"/>
</dbReference>
<dbReference type="PRINTS" id="PR01036">
    <property type="entry name" value="TCRTETB"/>
</dbReference>
<feature type="transmembrane region" description="Helical" evidence="8">
    <location>
        <begin position="170"/>
        <end position="190"/>
    </location>
</feature>
<dbReference type="InterPro" id="IPR036259">
    <property type="entry name" value="MFS_trans_sf"/>
</dbReference>
<feature type="transmembrane region" description="Helical" evidence="8">
    <location>
        <begin position="12"/>
        <end position="36"/>
    </location>
</feature>
<evidence type="ECO:0000256" key="3">
    <source>
        <dbReference type="ARBA" id="ARBA00022448"/>
    </source>
</evidence>
<dbReference type="Proteomes" id="UP000248916">
    <property type="component" value="Unassembled WGS sequence"/>
</dbReference>
<feature type="transmembrane region" description="Helical" evidence="8">
    <location>
        <begin position="308"/>
        <end position="330"/>
    </location>
</feature>
<feature type="domain" description="Major facilitator superfamily (MFS) profile" evidence="9">
    <location>
        <begin position="18"/>
        <end position="503"/>
    </location>
</feature>
<dbReference type="CDD" id="cd17503">
    <property type="entry name" value="MFS_LmrB_MDR_like"/>
    <property type="match status" value="1"/>
</dbReference>
<feature type="transmembrane region" description="Helical" evidence="8">
    <location>
        <begin position="480"/>
        <end position="498"/>
    </location>
</feature>
<keyword evidence="4" id="KW-1003">Cell membrane</keyword>
<feature type="transmembrane region" description="Helical" evidence="8">
    <location>
        <begin position="143"/>
        <end position="164"/>
    </location>
</feature>
<keyword evidence="7 8" id="KW-0472">Membrane</keyword>
<keyword evidence="11" id="KW-1185">Reference proteome</keyword>
<dbReference type="PANTHER" id="PTHR42718">
    <property type="entry name" value="MAJOR FACILITATOR SUPERFAMILY MULTIDRUG TRANSPORTER MFSC"/>
    <property type="match status" value="1"/>
</dbReference>
<dbReference type="NCBIfam" id="TIGR00711">
    <property type="entry name" value="efflux_EmrB"/>
    <property type="match status" value="1"/>
</dbReference>
<dbReference type="Pfam" id="PF07690">
    <property type="entry name" value="MFS_1"/>
    <property type="match status" value="1"/>
</dbReference>
<reference evidence="10 11" key="1">
    <citation type="submission" date="2018-06" db="EMBL/GenBank/DDBJ databases">
        <title>Genomic Encyclopedia of Archaeal and Bacterial Type Strains, Phase II (KMG-II): from individual species to whole genera.</title>
        <authorList>
            <person name="Goeker M."/>
        </authorList>
    </citation>
    <scope>NUCLEOTIDE SEQUENCE [LARGE SCALE GENOMIC DNA]</scope>
    <source>
        <strain evidence="10 11">DSM 22009</strain>
    </source>
</reference>
<comment type="caution">
    <text evidence="10">The sequence shown here is derived from an EMBL/GenBank/DDBJ whole genome shotgun (WGS) entry which is preliminary data.</text>
</comment>
<dbReference type="RefSeq" id="WP_111536848.1">
    <property type="nucleotide sequence ID" value="NZ_QKZL01000005.1"/>
</dbReference>
<dbReference type="EMBL" id="QKZL01000005">
    <property type="protein sequence ID" value="PZX17072.1"/>
    <property type="molecule type" value="Genomic_DNA"/>
</dbReference>
<keyword evidence="3" id="KW-0813">Transport</keyword>
<evidence type="ECO:0000313" key="11">
    <source>
        <dbReference type="Proteomes" id="UP000248916"/>
    </source>
</evidence>
<dbReference type="AlphaFoldDB" id="A0A2W7P0T6"/>
<dbReference type="GO" id="GO:0022857">
    <property type="term" value="F:transmembrane transporter activity"/>
    <property type="evidence" value="ECO:0007669"/>
    <property type="project" value="InterPro"/>
</dbReference>
<feature type="transmembrane region" description="Helical" evidence="8">
    <location>
        <begin position="83"/>
        <end position="103"/>
    </location>
</feature>
<evidence type="ECO:0000256" key="6">
    <source>
        <dbReference type="ARBA" id="ARBA00022989"/>
    </source>
</evidence>
<keyword evidence="5 8" id="KW-0812">Transmembrane</keyword>
<evidence type="ECO:0000256" key="8">
    <source>
        <dbReference type="SAM" id="Phobius"/>
    </source>
</evidence>
<feature type="transmembrane region" description="Helical" evidence="8">
    <location>
        <begin position="362"/>
        <end position="388"/>
    </location>
</feature>
<comment type="subcellular location">
    <subcellularLocation>
        <location evidence="1">Cell membrane</location>
        <topology evidence="1">Multi-pass membrane protein</topology>
    </subcellularLocation>
</comment>
<feature type="transmembrane region" description="Helical" evidence="8">
    <location>
        <begin position="337"/>
        <end position="356"/>
    </location>
</feature>
<keyword evidence="6 8" id="KW-1133">Transmembrane helix</keyword>
<feature type="transmembrane region" description="Helical" evidence="8">
    <location>
        <begin position="233"/>
        <end position="251"/>
    </location>
</feature>
<sequence>MTDLTAAEAKGGGVRIAIVVAVVLAAVLEVLDSTIVNIALPHIKSAFGATTDQTTWILTSYIVAAVVVMPLTGLMARLIGRRRLILGAITGFALFSALCGISTSLDEMILFRLGQGVFGAFLIPLSQSILFDAFPREKRGQAMAMFGLGVVVAPVLGPTAGAVLTEYFSWRMVFFVNLPMALFALLMLAGELPKDEPERVRIDWTGLALMALGIGALQFLLDQGESKDWFLSPVIQVAAIAAALGLAAFLWRGLRHPEPVVDLGLLGERNFAMASLIIAGFAVTMFGGIAILPLFVQGLLGYPVLEAGYLFVPRGIAGGLSMVVVGSLLVGRVDPRILAAIGLIVTAVSNFMYGALTLEASFSQLAVPGFISGLGLGLIFVPLSTLAFDRIEQARQDDASGLYGVTRQLGSSIGIAVVGALLVRATATDTAILSAKVTPFNPAAQAYLAPLGLAPDTPEGAAILSAEIARQAALMAYSHIFNLLGVLALVLLPLLLLMQKPSGAGPRPGAGH</sequence>
<organism evidence="10 11">
    <name type="scientific">Palleronia aestuarii</name>
    <dbReference type="NCBI Taxonomy" id="568105"/>
    <lineage>
        <taxon>Bacteria</taxon>
        <taxon>Pseudomonadati</taxon>
        <taxon>Pseudomonadota</taxon>
        <taxon>Alphaproteobacteria</taxon>
        <taxon>Rhodobacterales</taxon>
        <taxon>Roseobacteraceae</taxon>
        <taxon>Palleronia</taxon>
    </lineage>
</organism>
<dbReference type="InterPro" id="IPR004638">
    <property type="entry name" value="EmrB-like"/>
</dbReference>